<proteinExistence type="predicted"/>
<dbReference type="Proteomes" id="UP001597389">
    <property type="component" value="Unassembled WGS sequence"/>
</dbReference>
<feature type="region of interest" description="Disordered" evidence="1">
    <location>
        <begin position="24"/>
        <end position="43"/>
    </location>
</feature>
<evidence type="ECO:0000313" key="2">
    <source>
        <dbReference type="EMBL" id="MFD2159121.1"/>
    </source>
</evidence>
<organism evidence="2 3">
    <name type="scientific">Rubritalea tangerina</name>
    <dbReference type="NCBI Taxonomy" id="430798"/>
    <lineage>
        <taxon>Bacteria</taxon>
        <taxon>Pseudomonadati</taxon>
        <taxon>Verrucomicrobiota</taxon>
        <taxon>Verrucomicrobiia</taxon>
        <taxon>Verrucomicrobiales</taxon>
        <taxon>Rubritaleaceae</taxon>
        <taxon>Rubritalea</taxon>
    </lineage>
</organism>
<gene>
    <name evidence="2" type="ORF">ACFSW8_09455</name>
</gene>
<comment type="caution">
    <text evidence="2">The sequence shown here is derived from an EMBL/GenBank/DDBJ whole genome shotgun (WGS) entry which is preliminary data.</text>
</comment>
<reference evidence="3" key="1">
    <citation type="journal article" date="2019" name="Int. J. Syst. Evol. Microbiol.">
        <title>The Global Catalogue of Microorganisms (GCM) 10K type strain sequencing project: providing services to taxonomists for standard genome sequencing and annotation.</title>
        <authorList>
            <consortium name="The Broad Institute Genomics Platform"/>
            <consortium name="The Broad Institute Genome Sequencing Center for Infectious Disease"/>
            <person name="Wu L."/>
            <person name="Ma J."/>
        </authorList>
    </citation>
    <scope>NUCLEOTIDE SEQUENCE [LARGE SCALE GENOMIC DNA]</scope>
    <source>
        <strain evidence="3">CCUG 57942</strain>
    </source>
</reference>
<accession>A0ABW4ZC64</accession>
<protein>
    <submittedName>
        <fullName evidence="2">Uncharacterized protein</fullName>
    </submittedName>
</protein>
<evidence type="ECO:0000313" key="3">
    <source>
        <dbReference type="Proteomes" id="UP001597389"/>
    </source>
</evidence>
<feature type="compositionally biased region" description="Basic and acidic residues" evidence="1">
    <location>
        <begin position="28"/>
        <end position="43"/>
    </location>
</feature>
<name>A0ABW4ZC64_9BACT</name>
<evidence type="ECO:0000256" key="1">
    <source>
        <dbReference type="SAM" id="MobiDB-lite"/>
    </source>
</evidence>
<dbReference type="EMBL" id="JBHUJB010000037">
    <property type="protein sequence ID" value="MFD2159121.1"/>
    <property type="molecule type" value="Genomic_DNA"/>
</dbReference>
<keyword evidence="3" id="KW-1185">Reference proteome</keyword>
<dbReference type="RefSeq" id="WP_377178065.1">
    <property type="nucleotide sequence ID" value="NZ_JBHUJB010000037.1"/>
</dbReference>
<sequence length="43" mass="5104">MQQTVRDSSGEIIYQEPVIGTPWQSEKVTQKQVEKREEKLGWR</sequence>